<dbReference type="PANTHER" id="PTHR42648">
    <property type="entry name" value="TRANSPOSASE, PUTATIVE-RELATED"/>
    <property type="match status" value="1"/>
</dbReference>
<name>A0A6L2LWJ3_TANCI</name>
<accession>A0A6L2LWJ3</accession>
<dbReference type="InterPro" id="IPR001584">
    <property type="entry name" value="Integrase_cat-core"/>
</dbReference>
<proteinExistence type="predicted"/>
<dbReference type="AlphaFoldDB" id="A0A6L2LWJ3"/>
<gene>
    <name evidence="3" type="ORF">Tci_037295</name>
</gene>
<protein>
    <submittedName>
        <fullName evidence="3">Ribonuclease H-like domain-containing protein</fullName>
    </submittedName>
</protein>
<evidence type="ECO:0000313" key="3">
    <source>
        <dbReference type="EMBL" id="GEU65317.1"/>
    </source>
</evidence>
<dbReference type="GO" id="GO:0003676">
    <property type="term" value="F:nucleic acid binding"/>
    <property type="evidence" value="ECO:0007669"/>
    <property type="project" value="InterPro"/>
</dbReference>
<dbReference type="InterPro" id="IPR036397">
    <property type="entry name" value="RNaseH_sf"/>
</dbReference>
<sequence length="683" mass="76241">MTNSFSVSGMMIAGQGVGATTQSAAHMDSSSIGEESSPPPQPPIASTEAPQMVSSVKLSILKKGEYILWTMKIEKYLAHTDYALWEVILNERKAKSTLLIAITDEHLAQFHGIKDAKTLWATIKTRFGGNDESKKMQKNVLKKQFEIFSVSNSKGLDKGTSSTNELNATYSVSTATGHSSQAQEELEQINQDDLEEIDLKWQVAMLSMKGTRGHFAKDCRSARNIGNMSRDAGNAIYIGRDNGKRPPKEEDEQALVVQNGLSTYDWSYQVEDEATDFTLMAFTLNPSISSSSNSEKFVLPTNVGKGIGHKESRPVWNNVQRINHQNKFAPTSVFTRSGRIPVSAAKSKAAASTSVAKLVNTYGPKQNVNFSRTRSTFHKSHSPIRRSFYNATTHSRRNSTERDNTARSKAVSNVKGNEVTVVKTLVGYVWRPRVNAIDQLSKDNRWICTRVDYKALKNKRIVDSGCFRHMIGNKAYLTDYQVIHDGGFVAFGSSRENQINKKVKVIRCDNGIKFKNKDLDEFCGMKGIKREYSNAKTLQQNKATEQKNRTLIEAARTMLADSLLPVTFWAKAVNNVCYVLNRALVTKTHNKTPYELLNGRSPRLDFMRSFGCRVIILNTLDPLGKFEGKVDEGFLVGYSVTSKDFRSSDDKPADDKPKDDIGSKTVEDRSIKKIKLTEMNLIG</sequence>
<dbReference type="SUPFAM" id="SSF53098">
    <property type="entry name" value="Ribonuclease H-like"/>
    <property type="match status" value="1"/>
</dbReference>
<dbReference type="Pfam" id="PF14223">
    <property type="entry name" value="Retrotran_gag_2"/>
    <property type="match status" value="1"/>
</dbReference>
<dbReference type="PANTHER" id="PTHR42648:SF32">
    <property type="entry name" value="RIBONUCLEASE H-LIKE DOMAIN, GAG-PRE-INTEGRASE DOMAIN PROTEIN-RELATED"/>
    <property type="match status" value="1"/>
</dbReference>
<feature type="region of interest" description="Disordered" evidence="1">
    <location>
        <begin position="23"/>
        <end position="50"/>
    </location>
</feature>
<dbReference type="GO" id="GO:0015074">
    <property type="term" value="P:DNA integration"/>
    <property type="evidence" value="ECO:0007669"/>
    <property type="project" value="InterPro"/>
</dbReference>
<organism evidence="3">
    <name type="scientific">Tanacetum cinerariifolium</name>
    <name type="common">Dalmatian daisy</name>
    <name type="synonym">Chrysanthemum cinerariifolium</name>
    <dbReference type="NCBI Taxonomy" id="118510"/>
    <lineage>
        <taxon>Eukaryota</taxon>
        <taxon>Viridiplantae</taxon>
        <taxon>Streptophyta</taxon>
        <taxon>Embryophyta</taxon>
        <taxon>Tracheophyta</taxon>
        <taxon>Spermatophyta</taxon>
        <taxon>Magnoliopsida</taxon>
        <taxon>eudicotyledons</taxon>
        <taxon>Gunneridae</taxon>
        <taxon>Pentapetalae</taxon>
        <taxon>asterids</taxon>
        <taxon>campanulids</taxon>
        <taxon>Asterales</taxon>
        <taxon>Asteraceae</taxon>
        <taxon>Asteroideae</taxon>
        <taxon>Anthemideae</taxon>
        <taxon>Anthemidinae</taxon>
        <taxon>Tanacetum</taxon>
    </lineage>
</organism>
<comment type="caution">
    <text evidence="3">The sequence shown here is derived from an EMBL/GenBank/DDBJ whole genome shotgun (WGS) entry which is preliminary data.</text>
</comment>
<evidence type="ECO:0000259" key="2">
    <source>
        <dbReference type="PROSITE" id="PS50994"/>
    </source>
</evidence>
<dbReference type="EMBL" id="BKCJ010005177">
    <property type="protein sequence ID" value="GEU65317.1"/>
    <property type="molecule type" value="Genomic_DNA"/>
</dbReference>
<feature type="region of interest" description="Disordered" evidence="1">
    <location>
        <begin position="644"/>
        <end position="664"/>
    </location>
</feature>
<evidence type="ECO:0000256" key="1">
    <source>
        <dbReference type="SAM" id="MobiDB-lite"/>
    </source>
</evidence>
<dbReference type="Gene3D" id="3.30.420.10">
    <property type="entry name" value="Ribonuclease H-like superfamily/Ribonuclease H"/>
    <property type="match status" value="1"/>
</dbReference>
<dbReference type="InterPro" id="IPR012337">
    <property type="entry name" value="RNaseH-like_sf"/>
</dbReference>
<dbReference type="InterPro" id="IPR039537">
    <property type="entry name" value="Retrotran_Ty1/copia-like"/>
</dbReference>
<feature type="domain" description="Integrase catalytic" evidence="2">
    <location>
        <begin position="504"/>
        <end position="601"/>
    </location>
</feature>
<reference evidence="3" key="1">
    <citation type="journal article" date="2019" name="Sci. Rep.">
        <title>Draft genome of Tanacetum cinerariifolium, the natural source of mosquito coil.</title>
        <authorList>
            <person name="Yamashiro T."/>
            <person name="Shiraishi A."/>
            <person name="Satake H."/>
            <person name="Nakayama K."/>
        </authorList>
    </citation>
    <scope>NUCLEOTIDE SEQUENCE</scope>
</reference>
<dbReference type="PROSITE" id="PS50994">
    <property type="entry name" value="INTEGRASE"/>
    <property type="match status" value="1"/>
</dbReference>